<reference evidence="2" key="1">
    <citation type="submission" date="2016-11" db="UniProtKB">
        <authorList>
            <consortium name="WormBaseParasite"/>
        </authorList>
    </citation>
    <scope>IDENTIFICATION</scope>
</reference>
<name>A0A1I8AHA3_9BILA</name>
<dbReference type="Proteomes" id="UP000095287">
    <property type="component" value="Unplaced"/>
</dbReference>
<evidence type="ECO:0000313" key="1">
    <source>
        <dbReference type="Proteomes" id="UP000095287"/>
    </source>
</evidence>
<evidence type="ECO:0000313" key="2">
    <source>
        <dbReference type="WBParaSite" id="L893_g5474.t1"/>
    </source>
</evidence>
<dbReference type="WBParaSite" id="L893_g5474.t1">
    <property type="protein sequence ID" value="L893_g5474.t1"/>
    <property type="gene ID" value="L893_g5474"/>
</dbReference>
<dbReference type="AlphaFoldDB" id="A0A1I8AHA3"/>
<accession>A0A1I8AHA3</accession>
<protein>
    <submittedName>
        <fullName evidence="2">Uncharacterized protein</fullName>
    </submittedName>
</protein>
<proteinExistence type="predicted"/>
<organism evidence="1 2">
    <name type="scientific">Steinernema glaseri</name>
    <dbReference type="NCBI Taxonomy" id="37863"/>
    <lineage>
        <taxon>Eukaryota</taxon>
        <taxon>Metazoa</taxon>
        <taxon>Ecdysozoa</taxon>
        <taxon>Nematoda</taxon>
        <taxon>Chromadorea</taxon>
        <taxon>Rhabditida</taxon>
        <taxon>Tylenchina</taxon>
        <taxon>Panagrolaimomorpha</taxon>
        <taxon>Strongyloidoidea</taxon>
        <taxon>Steinernematidae</taxon>
        <taxon>Steinernema</taxon>
    </lineage>
</organism>
<sequence length="118" mass="13552">MLLPYENKQITPRNHRLPATIRRRRKQALQNWRLDSSAIQWVNTALSVFRGCYCNGDCVTNVIKSDQREKVDGGAANEARASRELQELKRCAKSEIWDHSMTLEALSEHTAVEITRSL</sequence>
<keyword evidence="1" id="KW-1185">Reference proteome</keyword>